<dbReference type="Gene3D" id="2.60.40.3210">
    <property type="entry name" value="Zona pellucida, ZP-N domain"/>
    <property type="match status" value="1"/>
</dbReference>
<evidence type="ECO:0000256" key="3">
    <source>
        <dbReference type="PROSITE-ProRule" id="PRU00076"/>
    </source>
</evidence>
<dbReference type="PROSITE" id="PS50026">
    <property type="entry name" value="EGF_3"/>
    <property type="match status" value="1"/>
</dbReference>
<feature type="domain" description="EGF-like" evidence="6">
    <location>
        <begin position="24"/>
        <end position="60"/>
    </location>
</feature>
<name>A0A3B4AUY2_9GOBI</name>
<dbReference type="AlphaFoldDB" id="A0A3B4AUY2"/>
<dbReference type="Pfam" id="PF00100">
    <property type="entry name" value="Zona_pellucida"/>
    <property type="match status" value="1"/>
</dbReference>
<keyword evidence="3" id="KW-0245">EGF-like domain</keyword>
<feature type="chain" id="PRO_5017365689" evidence="5">
    <location>
        <begin position="24"/>
        <end position="399"/>
    </location>
</feature>
<evidence type="ECO:0000256" key="1">
    <source>
        <dbReference type="ARBA" id="ARBA00022729"/>
    </source>
</evidence>
<keyword evidence="2 3" id="KW-1015">Disulfide bond</keyword>
<proteinExistence type="predicted"/>
<organism evidence="8 9">
    <name type="scientific">Periophthalmus magnuspinnatus</name>
    <dbReference type="NCBI Taxonomy" id="409849"/>
    <lineage>
        <taxon>Eukaryota</taxon>
        <taxon>Metazoa</taxon>
        <taxon>Chordata</taxon>
        <taxon>Craniata</taxon>
        <taxon>Vertebrata</taxon>
        <taxon>Euteleostomi</taxon>
        <taxon>Actinopterygii</taxon>
        <taxon>Neopterygii</taxon>
        <taxon>Teleostei</taxon>
        <taxon>Neoteleostei</taxon>
        <taxon>Acanthomorphata</taxon>
        <taxon>Gobiaria</taxon>
        <taxon>Gobiiformes</taxon>
        <taxon>Gobioidei</taxon>
        <taxon>Gobiidae</taxon>
        <taxon>Oxudercinae</taxon>
        <taxon>Periophthalmus</taxon>
    </lineage>
</organism>
<dbReference type="InterPro" id="IPR055355">
    <property type="entry name" value="ZP-C"/>
</dbReference>
<sequence>TNYILHQLNVVLVLLMGLDCGHCDNGLCSLQHCTNNDTCTVSKDQRSCKCVQGYYGDRCDQSAHIQVNCERDSISIRALESYFTYHKVPLDSLHLPNKLCRAQKEVINGVTYYTAKVFKDDYLLCGGKPLEKNITHIAYSLSLMSNPRITGNIIREPAVKLDYKCVFPYIRTVSLKYPVIPFFSEIVVRVDEVDAKIQMMLYTDHSYSKAYAYAPTFELGDKVYVAVTVTEPAEFFLLRVNECWATQSPQPNSTDGSVHTLLLNGCVEDDTVTFLNESNSNFGNGANSTVRYSFQMFQFATEPYDIYLHCAVQLCEPEDRRTCIPNCNSISKREAVMADWPHSLLSYGPIKLDVSEKPQSNILTTVVLPVAGVWITGFFLVIVILVAKAGNRRAAQAFN</sequence>
<dbReference type="PANTHER" id="PTHR14002">
    <property type="entry name" value="ENDOGLIN/TGF-BETA RECEPTOR TYPE III"/>
    <property type="match status" value="1"/>
</dbReference>
<evidence type="ECO:0000313" key="8">
    <source>
        <dbReference type="Ensembl" id="ENSPMGP00000020943.1"/>
    </source>
</evidence>
<evidence type="ECO:0000256" key="5">
    <source>
        <dbReference type="SAM" id="SignalP"/>
    </source>
</evidence>
<keyword evidence="4" id="KW-1133">Transmembrane helix</keyword>
<keyword evidence="9" id="KW-1185">Reference proteome</keyword>
<dbReference type="Gene3D" id="2.60.40.4100">
    <property type="entry name" value="Zona pellucida, ZP-C domain"/>
    <property type="match status" value="1"/>
</dbReference>
<dbReference type="Ensembl" id="ENSPMGT00000022329.1">
    <property type="protein sequence ID" value="ENSPMGP00000020943.1"/>
    <property type="gene ID" value="ENSPMGG00000016987.1"/>
</dbReference>
<keyword evidence="1 5" id="KW-0732">Signal</keyword>
<dbReference type="PANTHER" id="PTHR14002:SF53">
    <property type="entry name" value="UROMODULIN"/>
    <property type="match status" value="1"/>
</dbReference>
<dbReference type="InterPro" id="IPR001507">
    <property type="entry name" value="ZP_dom"/>
</dbReference>
<feature type="domain" description="ZP" evidence="7">
    <location>
        <begin position="68"/>
        <end position="334"/>
    </location>
</feature>
<evidence type="ECO:0000313" key="9">
    <source>
        <dbReference type="Proteomes" id="UP000261520"/>
    </source>
</evidence>
<dbReference type="InterPro" id="IPR000742">
    <property type="entry name" value="EGF"/>
</dbReference>
<accession>A0A3B4AUY2</accession>
<reference evidence="8" key="1">
    <citation type="submission" date="2025-08" db="UniProtKB">
        <authorList>
            <consortium name="Ensembl"/>
        </authorList>
    </citation>
    <scope>IDENTIFICATION</scope>
</reference>
<dbReference type="SMART" id="SM00241">
    <property type="entry name" value="ZP"/>
    <property type="match status" value="1"/>
</dbReference>
<feature type="transmembrane region" description="Helical" evidence="4">
    <location>
        <begin position="366"/>
        <end position="387"/>
    </location>
</feature>
<comment type="caution">
    <text evidence="3">Lacks conserved residue(s) required for the propagation of feature annotation.</text>
</comment>
<evidence type="ECO:0000259" key="6">
    <source>
        <dbReference type="PROSITE" id="PS50026"/>
    </source>
</evidence>
<reference evidence="8" key="2">
    <citation type="submission" date="2025-09" db="UniProtKB">
        <authorList>
            <consortium name="Ensembl"/>
        </authorList>
    </citation>
    <scope>IDENTIFICATION</scope>
</reference>
<evidence type="ECO:0000259" key="7">
    <source>
        <dbReference type="PROSITE" id="PS51034"/>
    </source>
</evidence>
<dbReference type="PROSITE" id="PS51034">
    <property type="entry name" value="ZP_2"/>
    <property type="match status" value="1"/>
</dbReference>
<dbReference type="STRING" id="409849.ENSPMGP00000020943"/>
<dbReference type="InterPro" id="IPR042235">
    <property type="entry name" value="ZP-C_dom"/>
</dbReference>
<protein>
    <submittedName>
        <fullName evidence="8">Uncharacterized protein</fullName>
    </submittedName>
</protein>
<evidence type="ECO:0000256" key="2">
    <source>
        <dbReference type="ARBA" id="ARBA00023157"/>
    </source>
</evidence>
<feature type="signal peptide" evidence="5">
    <location>
        <begin position="1"/>
        <end position="23"/>
    </location>
</feature>
<feature type="disulfide bond" evidence="3">
    <location>
        <begin position="50"/>
        <end position="59"/>
    </location>
</feature>
<keyword evidence="4" id="KW-0812">Transmembrane</keyword>
<dbReference type="Proteomes" id="UP000261520">
    <property type="component" value="Unplaced"/>
</dbReference>
<keyword evidence="4" id="KW-0472">Membrane</keyword>
<dbReference type="PROSITE" id="PS00022">
    <property type="entry name" value="EGF_1"/>
    <property type="match status" value="1"/>
</dbReference>
<evidence type="ECO:0000256" key="4">
    <source>
        <dbReference type="SAM" id="Phobius"/>
    </source>
</evidence>
<dbReference type="PROSITE" id="PS01186">
    <property type="entry name" value="EGF_2"/>
    <property type="match status" value="1"/>
</dbReference>